<name>D7CVL8_TRURR</name>
<evidence type="ECO:0000256" key="8">
    <source>
        <dbReference type="RuleBase" id="RU004135"/>
    </source>
</evidence>
<dbReference type="GO" id="GO:0071555">
    <property type="term" value="P:cell wall organization"/>
    <property type="evidence" value="ECO:0007669"/>
    <property type="project" value="UniProtKB-KW"/>
</dbReference>
<accession>D7CVL8</accession>
<dbReference type="InterPro" id="IPR005761">
    <property type="entry name" value="UDP-N-AcMur-Glu-dNH2Pim_ligase"/>
</dbReference>
<dbReference type="NCBIfam" id="TIGR01085">
    <property type="entry name" value="murE"/>
    <property type="match status" value="1"/>
</dbReference>
<evidence type="ECO:0000313" key="12">
    <source>
        <dbReference type="EMBL" id="ADI15929.1"/>
    </source>
</evidence>
<evidence type="ECO:0000256" key="4">
    <source>
        <dbReference type="ARBA" id="ARBA00022984"/>
    </source>
</evidence>
<reference evidence="12 13" key="2">
    <citation type="journal article" date="2011" name="Stand. Genomic Sci.">
        <title>Complete genome sequence of Truepera radiovictrix type strain (RQ-24).</title>
        <authorList>
            <person name="Ivanova N."/>
            <person name="Rohde C."/>
            <person name="Munk C."/>
            <person name="Nolan M."/>
            <person name="Lucas S."/>
            <person name="Del Rio T.G."/>
            <person name="Tice H."/>
            <person name="Deshpande S."/>
            <person name="Cheng J.F."/>
            <person name="Tapia R."/>
            <person name="Han C."/>
            <person name="Goodwin L."/>
            <person name="Pitluck S."/>
            <person name="Liolios K."/>
            <person name="Mavromatis K."/>
            <person name="Mikhailova N."/>
            <person name="Pati A."/>
            <person name="Chen A."/>
            <person name="Palaniappan K."/>
            <person name="Land M."/>
            <person name="Hauser L."/>
            <person name="Chang Y.J."/>
            <person name="Jeffries C.D."/>
            <person name="Brambilla E."/>
            <person name="Rohde M."/>
            <person name="Goker M."/>
            <person name="Tindall B.J."/>
            <person name="Woyke T."/>
            <person name="Bristow J."/>
            <person name="Eisen J.A."/>
            <person name="Markowitz V."/>
            <person name="Hugenholtz P."/>
            <person name="Kyrpides N.C."/>
            <person name="Klenk H.P."/>
            <person name="Lapidus A."/>
        </authorList>
    </citation>
    <scope>NUCLEOTIDE SEQUENCE [LARGE SCALE GENOMIC DNA]</scope>
    <source>
        <strain evidence="13">DSM 17093 / CIP 108686 / LMG 22925 / RQ-24</strain>
    </source>
</reference>
<dbReference type="GO" id="GO:0016881">
    <property type="term" value="F:acid-amino acid ligase activity"/>
    <property type="evidence" value="ECO:0007669"/>
    <property type="project" value="UniProtKB-UniRule"/>
</dbReference>
<protein>
    <recommendedName>
        <fullName evidence="7">UDP-N-acetylmuramyl-tripeptide synthetase</fullName>
        <ecNumber evidence="7">6.3.2.-</ecNumber>
    </recommendedName>
    <alternativeName>
        <fullName evidence="7">UDP-MurNAc-tripeptide synthetase</fullName>
    </alternativeName>
</protein>
<dbReference type="PANTHER" id="PTHR23135">
    <property type="entry name" value="MUR LIGASE FAMILY MEMBER"/>
    <property type="match status" value="1"/>
</dbReference>
<dbReference type="UniPathway" id="UPA00219"/>
<evidence type="ECO:0000256" key="2">
    <source>
        <dbReference type="ARBA" id="ARBA00022618"/>
    </source>
</evidence>
<evidence type="ECO:0000256" key="1">
    <source>
        <dbReference type="ARBA" id="ARBA00005898"/>
    </source>
</evidence>
<dbReference type="InterPro" id="IPR035911">
    <property type="entry name" value="MurE/MurF_N"/>
</dbReference>
<keyword evidence="7" id="KW-0436">Ligase</keyword>
<keyword evidence="7" id="KW-0460">Magnesium</keyword>
<comment type="cofactor">
    <cofactor evidence="7">
        <name>Mg(2+)</name>
        <dbReference type="ChEBI" id="CHEBI:18420"/>
    </cofactor>
</comment>
<dbReference type="SUPFAM" id="SSF63418">
    <property type="entry name" value="MurE/MurF N-terminal domain"/>
    <property type="match status" value="1"/>
</dbReference>
<evidence type="ECO:0000259" key="11">
    <source>
        <dbReference type="Pfam" id="PF08245"/>
    </source>
</evidence>
<evidence type="ECO:0000256" key="3">
    <source>
        <dbReference type="ARBA" id="ARBA00022960"/>
    </source>
</evidence>
<dbReference type="Gene3D" id="3.90.190.20">
    <property type="entry name" value="Mur ligase, C-terminal domain"/>
    <property type="match status" value="1"/>
</dbReference>
<dbReference type="EC" id="6.3.2.-" evidence="7"/>
<dbReference type="Proteomes" id="UP000000379">
    <property type="component" value="Chromosome"/>
</dbReference>
<dbReference type="GO" id="GO:0005524">
    <property type="term" value="F:ATP binding"/>
    <property type="evidence" value="ECO:0007669"/>
    <property type="project" value="UniProtKB-UniRule"/>
</dbReference>
<comment type="PTM">
    <text evidence="7">Carboxylation is probably crucial for Mg(2+) binding and, consequently, for the gamma-phosphate positioning of ATP.</text>
</comment>
<dbReference type="Pfam" id="PF01225">
    <property type="entry name" value="Mur_ligase"/>
    <property type="match status" value="1"/>
</dbReference>
<comment type="similarity">
    <text evidence="1 7">Belongs to the MurCDEF family. MurE subfamily.</text>
</comment>
<dbReference type="GO" id="GO:0008360">
    <property type="term" value="P:regulation of cell shape"/>
    <property type="evidence" value="ECO:0007669"/>
    <property type="project" value="UniProtKB-KW"/>
</dbReference>
<feature type="binding site" evidence="7">
    <location>
        <begin position="126"/>
        <end position="132"/>
    </location>
    <ligand>
        <name>ATP</name>
        <dbReference type="ChEBI" id="CHEBI:30616"/>
    </ligand>
</feature>
<dbReference type="AlphaFoldDB" id="D7CVL8"/>
<organism evidence="12 13">
    <name type="scientific">Truepera radiovictrix (strain DSM 17093 / CIP 108686 / LMG 22925 / RQ-24)</name>
    <dbReference type="NCBI Taxonomy" id="649638"/>
    <lineage>
        <taxon>Bacteria</taxon>
        <taxon>Thermotogati</taxon>
        <taxon>Deinococcota</taxon>
        <taxon>Deinococci</taxon>
        <taxon>Trueperales</taxon>
        <taxon>Trueperaceae</taxon>
        <taxon>Truepera</taxon>
    </lineage>
</organism>
<sequence>MKLAHLIRAALGPDATWSHLPLPEVEVRRIVQDTRELTPSDPATEPFIFVARRGAAVDGHRFAARAVAQGAVAVVGEATPEEQASFAWRHAAPYIQVPDDRAALAQLAATLYGHPSRALFTVGVTGTDGKTTTATLLHHLLQGDRPTGLLSTAGVRLGEAEGGLFGHFTTPEAPEVQRTLAAFVARGLRAAVIESSSHGFAQRRLDAIDYDLGILTNLSPEHLDFHGTFENYRAAKAQLMARARTSILNADDPNYAYFAARARRIITYGVVRAATWRATEVRELPGALEWRLTHAGRSYPARLPMVGSYNVYNALAALAAACEAGVPLAGALARLATFPGVPGRMQVVQTAPFALVVDFAHTPPALEKALAALRPQVRGKLIVVVGAAGERDPGKRAPLGAAAARGADLAVFTEEDARSEDPEAILAQLRAGAQGAGGRLGETFWLEPDRRAAIRRAVTLAEAGDLVLLAGKGHERTLERRDETLPWDEVAEARRALAERGLGP</sequence>
<dbReference type="GO" id="GO:0009252">
    <property type="term" value="P:peptidoglycan biosynthetic process"/>
    <property type="evidence" value="ECO:0007669"/>
    <property type="project" value="UniProtKB-UniRule"/>
</dbReference>
<dbReference type="EMBL" id="CP002049">
    <property type="protein sequence ID" value="ADI15929.1"/>
    <property type="molecule type" value="Genomic_DNA"/>
</dbReference>
<evidence type="ECO:0000259" key="9">
    <source>
        <dbReference type="Pfam" id="PF01225"/>
    </source>
</evidence>
<dbReference type="GO" id="GO:0051301">
    <property type="term" value="P:cell division"/>
    <property type="evidence" value="ECO:0007669"/>
    <property type="project" value="UniProtKB-KW"/>
</dbReference>
<dbReference type="Gene3D" id="3.40.1190.10">
    <property type="entry name" value="Mur-like, catalytic domain"/>
    <property type="match status" value="1"/>
</dbReference>
<proteinExistence type="inferred from homology"/>
<keyword evidence="2 7" id="KW-0132">Cell division</keyword>
<keyword evidence="3 7" id="KW-0133">Cell shape</keyword>
<dbReference type="SUPFAM" id="SSF53244">
    <property type="entry name" value="MurD-like peptide ligases, peptide-binding domain"/>
    <property type="match status" value="1"/>
</dbReference>
<dbReference type="GO" id="GO:0000287">
    <property type="term" value="F:magnesium ion binding"/>
    <property type="evidence" value="ECO:0007669"/>
    <property type="project" value="UniProtKB-UniRule"/>
</dbReference>
<evidence type="ECO:0000256" key="5">
    <source>
        <dbReference type="ARBA" id="ARBA00023306"/>
    </source>
</evidence>
<comment type="caution">
    <text evidence="7">Lacks conserved residue(s) required for the propagation of feature annotation.</text>
</comment>
<feature type="binding site" evidence="7">
    <location>
        <position position="34"/>
    </location>
    <ligand>
        <name>UDP-N-acetyl-alpha-D-muramoyl-L-alanyl-D-glutamate</name>
        <dbReference type="ChEBI" id="CHEBI:83900"/>
    </ligand>
</feature>
<comment type="function">
    <text evidence="7">Catalyzes the addition of an amino acid to the nucleotide precursor UDP-N-acetylmuramoyl-L-alanyl-D-glutamate (UMAG) in the biosynthesis of bacterial cell-wall peptidoglycan.</text>
</comment>
<feature type="binding site" evidence="7">
    <location>
        <begin position="169"/>
        <end position="170"/>
    </location>
    <ligand>
        <name>UDP-N-acetyl-alpha-D-muramoyl-L-alanyl-D-glutamate</name>
        <dbReference type="ChEBI" id="CHEBI:83900"/>
    </ligand>
</feature>
<dbReference type="InterPro" id="IPR000713">
    <property type="entry name" value="Mur_ligase_N"/>
</dbReference>
<feature type="domain" description="Mur ligase C-terminal" evidence="10">
    <location>
        <begin position="343"/>
        <end position="473"/>
    </location>
</feature>
<feature type="binding site" evidence="7">
    <location>
        <position position="196"/>
    </location>
    <ligand>
        <name>UDP-N-acetyl-alpha-D-muramoyl-L-alanyl-D-glutamate</name>
        <dbReference type="ChEBI" id="CHEBI:83900"/>
    </ligand>
</feature>
<gene>
    <name evidence="7" type="primary">murE</name>
    <name evidence="12" type="ordered locus">Trad_2828</name>
</gene>
<dbReference type="RefSeq" id="WP_013179288.1">
    <property type="nucleotide sequence ID" value="NC_014221.1"/>
</dbReference>
<reference evidence="13" key="1">
    <citation type="submission" date="2010-05" db="EMBL/GenBank/DDBJ databases">
        <title>The complete genome of Truepera radiovictris DSM 17093.</title>
        <authorList>
            <consortium name="US DOE Joint Genome Institute (JGI-PGF)"/>
            <person name="Lucas S."/>
            <person name="Copeland A."/>
            <person name="Lapidus A."/>
            <person name="Glavina del Rio T."/>
            <person name="Dalin E."/>
            <person name="Tice H."/>
            <person name="Bruce D."/>
            <person name="Goodwin L."/>
            <person name="Pitluck S."/>
            <person name="Kyrpides N."/>
            <person name="Mavromatis K."/>
            <person name="Ovchinnikova G."/>
            <person name="Munk A.C."/>
            <person name="Detter J.C."/>
            <person name="Han C."/>
            <person name="Tapia R."/>
            <person name="Land M."/>
            <person name="Hauser L."/>
            <person name="Markowitz V."/>
            <person name="Cheng J.-F."/>
            <person name="Hugenholtz P."/>
            <person name="Woyke T."/>
            <person name="Wu D."/>
            <person name="Tindall B."/>
            <person name="Pomrenke H.G."/>
            <person name="Brambilla E."/>
            <person name="Klenk H.-P."/>
            <person name="Eisen J.A."/>
        </authorList>
    </citation>
    <scope>NUCLEOTIDE SEQUENCE [LARGE SCALE GENOMIC DNA]</scope>
    <source>
        <strain evidence="13">DSM 17093 / CIP 108686 / LMG 22925 / RQ-24</strain>
    </source>
</reference>
<feature type="domain" description="Mur ligase central" evidence="11">
    <location>
        <begin position="124"/>
        <end position="321"/>
    </location>
</feature>
<dbReference type="KEGG" id="tra:Trad_2828"/>
<feature type="modified residue" description="N6-carboxylysine" evidence="7">
    <location>
        <position position="236"/>
    </location>
</feature>
<dbReference type="InterPro" id="IPR036565">
    <property type="entry name" value="Mur-like_cat_sf"/>
</dbReference>
<dbReference type="NCBIfam" id="NF001126">
    <property type="entry name" value="PRK00139.1-4"/>
    <property type="match status" value="1"/>
</dbReference>
<keyword evidence="5 7" id="KW-0131">Cell cycle</keyword>
<dbReference type="SUPFAM" id="SSF53623">
    <property type="entry name" value="MurD-like peptide ligases, catalytic domain"/>
    <property type="match status" value="1"/>
</dbReference>
<evidence type="ECO:0000256" key="6">
    <source>
        <dbReference type="ARBA" id="ARBA00023316"/>
    </source>
</evidence>
<dbReference type="InterPro" id="IPR036615">
    <property type="entry name" value="Mur_ligase_C_dom_sf"/>
</dbReference>
<keyword evidence="4 7" id="KW-0573">Peptidoglycan synthesis</keyword>
<evidence type="ECO:0000256" key="7">
    <source>
        <dbReference type="HAMAP-Rule" id="MF_00208"/>
    </source>
</evidence>
<dbReference type="PANTHER" id="PTHR23135:SF4">
    <property type="entry name" value="UDP-N-ACETYLMURAMOYL-L-ALANYL-D-GLUTAMATE--2,6-DIAMINOPIMELATE LIGASE MURE HOMOLOG, CHLOROPLASTIC"/>
    <property type="match status" value="1"/>
</dbReference>
<dbReference type="eggNOG" id="COG0769">
    <property type="taxonomic scope" value="Bacteria"/>
</dbReference>
<keyword evidence="7" id="KW-0547">Nucleotide-binding</keyword>
<comment type="pathway">
    <text evidence="7 8">Cell wall biogenesis; peptidoglycan biosynthesis.</text>
</comment>
<dbReference type="Pfam" id="PF08245">
    <property type="entry name" value="Mur_ligase_M"/>
    <property type="match status" value="1"/>
</dbReference>
<evidence type="ECO:0000259" key="10">
    <source>
        <dbReference type="Pfam" id="PF02875"/>
    </source>
</evidence>
<keyword evidence="13" id="KW-1185">Reference proteome</keyword>
<dbReference type="Gene3D" id="3.40.1390.10">
    <property type="entry name" value="MurE/MurF, N-terminal domain"/>
    <property type="match status" value="1"/>
</dbReference>
<keyword evidence="7" id="KW-0067">ATP-binding</keyword>
<keyword evidence="7" id="KW-0963">Cytoplasm</keyword>
<dbReference type="InterPro" id="IPR013221">
    <property type="entry name" value="Mur_ligase_cen"/>
</dbReference>
<dbReference type="HAMAP" id="MF_00208">
    <property type="entry name" value="MurE"/>
    <property type="match status" value="1"/>
</dbReference>
<dbReference type="Pfam" id="PF02875">
    <property type="entry name" value="Mur_ligase_C"/>
    <property type="match status" value="1"/>
</dbReference>
<dbReference type="HOGENOM" id="CLU_022291_4_1_0"/>
<feature type="binding site" evidence="7">
    <location>
        <position position="202"/>
    </location>
    <ligand>
        <name>UDP-N-acetyl-alpha-D-muramoyl-L-alanyl-D-glutamate</name>
        <dbReference type="ChEBI" id="CHEBI:83900"/>
    </ligand>
</feature>
<feature type="binding site" evidence="7">
    <location>
        <position position="204"/>
    </location>
    <ligand>
        <name>UDP-N-acetyl-alpha-D-muramoyl-L-alanyl-D-glutamate</name>
        <dbReference type="ChEBI" id="CHEBI:83900"/>
    </ligand>
</feature>
<dbReference type="GO" id="GO:0005737">
    <property type="term" value="C:cytoplasm"/>
    <property type="evidence" value="ECO:0007669"/>
    <property type="project" value="UniProtKB-SubCell"/>
</dbReference>
<comment type="subcellular location">
    <subcellularLocation>
        <location evidence="7 8">Cytoplasm</location>
    </subcellularLocation>
</comment>
<feature type="domain" description="Mur ligase N-terminal catalytic" evidence="9">
    <location>
        <begin position="49"/>
        <end position="110"/>
    </location>
</feature>
<dbReference type="STRING" id="649638.Trad_2828"/>
<evidence type="ECO:0000313" key="13">
    <source>
        <dbReference type="Proteomes" id="UP000000379"/>
    </source>
</evidence>
<dbReference type="InterPro" id="IPR004101">
    <property type="entry name" value="Mur_ligase_C"/>
</dbReference>
<keyword evidence="6 7" id="KW-0961">Cell wall biogenesis/degradation</keyword>